<protein>
    <submittedName>
        <fullName evidence="1">Uncharacterized protein</fullName>
    </submittedName>
</protein>
<organism evidence="1 2">
    <name type="scientific">Wickerhamomyces pijperi</name>
    <name type="common">Yeast</name>
    <name type="synonym">Pichia pijperi</name>
    <dbReference type="NCBI Taxonomy" id="599730"/>
    <lineage>
        <taxon>Eukaryota</taxon>
        <taxon>Fungi</taxon>
        <taxon>Dikarya</taxon>
        <taxon>Ascomycota</taxon>
        <taxon>Saccharomycotina</taxon>
        <taxon>Saccharomycetes</taxon>
        <taxon>Phaffomycetales</taxon>
        <taxon>Wickerhamomycetaceae</taxon>
        <taxon>Wickerhamomyces</taxon>
    </lineage>
</organism>
<evidence type="ECO:0000313" key="1">
    <source>
        <dbReference type="EMBL" id="KAH3686841.1"/>
    </source>
</evidence>
<dbReference type="Proteomes" id="UP000774326">
    <property type="component" value="Unassembled WGS sequence"/>
</dbReference>
<proteinExistence type="predicted"/>
<keyword evidence="2" id="KW-1185">Reference proteome</keyword>
<dbReference type="EMBL" id="JAEUBG010001186">
    <property type="protein sequence ID" value="KAH3686841.1"/>
    <property type="molecule type" value="Genomic_DNA"/>
</dbReference>
<sequence>MKGLEIKSNKVLSTLLTGLDSLGYSLTKHNGIANVPMANVKEKLSTNREAKTMVGDNRHSDQDVMSVCWQQRIAQGDSQSTSNNGNKEQSCVWCKLQQIVDFKPRVQHLI</sequence>
<evidence type="ECO:0000313" key="2">
    <source>
        <dbReference type="Proteomes" id="UP000774326"/>
    </source>
</evidence>
<reference evidence="1" key="2">
    <citation type="submission" date="2021-01" db="EMBL/GenBank/DDBJ databases">
        <authorList>
            <person name="Schikora-Tamarit M.A."/>
        </authorList>
    </citation>
    <scope>NUCLEOTIDE SEQUENCE</scope>
    <source>
        <strain evidence="1">CBS2887</strain>
    </source>
</reference>
<accession>A0A9P8TQF5</accession>
<comment type="caution">
    <text evidence="1">The sequence shown here is derived from an EMBL/GenBank/DDBJ whole genome shotgun (WGS) entry which is preliminary data.</text>
</comment>
<reference evidence="1" key="1">
    <citation type="journal article" date="2021" name="Open Biol.">
        <title>Shared evolutionary footprints suggest mitochondrial oxidative damage underlies multiple complex I losses in fungi.</title>
        <authorList>
            <person name="Schikora-Tamarit M.A."/>
            <person name="Marcet-Houben M."/>
            <person name="Nosek J."/>
            <person name="Gabaldon T."/>
        </authorList>
    </citation>
    <scope>NUCLEOTIDE SEQUENCE</scope>
    <source>
        <strain evidence="1">CBS2887</strain>
    </source>
</reference>
<gene>
    <name evidence="1" type="ORF">WICPIJ_002168</name>
</gene>
<name>A0A9P8TQF5_WICPI</name>
<dbReference type="AlphaFoldDB" id="A0A9P8TQF5"/>